<evidence type="ECO:0000256" key="6">
    <source>
        <dbReference type="ARBA" id="ARBA00023136"/>
    </source>
</evidence>
<evidence type="ECO:0000256" key="7">
    <source>
        <dbReference type="SAM" id="Phobius"/>
    </source>
</evidence>
<gene>
    <name evidence="8" type="ORF">DP114_02565</name>
</gene>
<dbReference type="GO" id="GO:0005886">
    <property type="term" value="C:plasma membrane"/>
    <property type="evidence" value="ECO:0007669"/>
    <property type="project" value="UniProtKB-SubCell"/>
</dbReference>
<evidence type="ECO:0000256" key="3">
    <source>
        <dbReference type="ARBA" id="ARBA00022475"/>
    </source>
</evidence>
<dbReference type="Pfam" id="PF13440">
    <property type="entry name" value="Polysacc_synt_3"/>
    <property type="match status" value="1"/>
</dbReference>
<evidence type="ECO:0000256" key="2">
    <source>
        <dbReference type="ARBA" id="ARBA00007430"/>
    </source>
</evidence>
<evidence type="ECO:0000313" key="9">
    <source>
        <dbReference type="Proteomes" id="UP000503129"/>
    </source>
</evidence>
<feature type="transmembrane region" description="Helical" evidence="7">
    <location>
        <begin position="293"/>
        <end position="318"/>
    </location>
</feature>
<protein>
    <submittedName>
        <fullName evidence="8">Polysaccharide biosynthesis protein</fullName>
    </submittedName>
</protein>
<feature type="transmembrane region" description="Helical" evidence="7">
    <location>
        <begin position="113"/>
        <end position="134"/>
    </location>
</feature>
<feature type="transmembrane region" description="Helical" evidence="7">
    <location>
        <begin position="416"/>
        <end position="436"/>
    </location>
</feature>
<feature type="transmembrane region" description="Helical" evidence="7">
    <location>
        <begin position="78"/>
        <end position="101"/>
    </location>
</feature>
<evidence type="ECO:0000256" key="4">
    <source>
        <dbReference type="ARBA" id="ARBA00022692"/>
    </source>
</evidence>
<feature type="transmembrane region" description="Helical" evidence="7">
    <location>
        <begin position="41"/>
        <end position="58"/>
    </location>
</feature>
<feature type="transmembrane region" description="Helical" evidence="7">
    <location>
        <begin position="172"/>
        <end position="194"/>
    </location>
</feature>
<dbReference type="EMBL" id="CP030118">
    <property type="protein sequence ID" value="QDL06935.1"/>
    <property type="molecule type" value="Genomic_DNA"/>
</dbReference>
<keyword evidence="4 7" id="KW-0812">Transmembrane</keyword>
<keyword evidence="6 7" id="KW-0472">Membrane</keyword>
<keyword evidence="3" id="KW-1003">Cell membrane</keyword>
<feature type="transmembrane region" description="Helical" evidence="7">
    <location>
        <begin position="386"/>
        <end position="404"/>
    </location>
</feature>
<comment type="similarity">
    <text evidence="2">Belongs to the polysaccharide synthase family.</text>
</comment>
<evidence type="ECO:0000256" key="5">
    <source>
        <dbReference type="ARBA" id="ARBA00022989"/>
    </source>
</evidence>
<evidence type="ECO:0000256" key="1">
    <source>
        <dbReference type="ARBA" id="ARBA00004651"/>
    </source>
</evidence>
<feature type="transmembrane region" description="Helical" evidence="7">
    <location>
        <begin position="363"/>
        <end position="380"/>
    </location>
</feature>
<dbReference type="Proteomes" id="UP000503129">
    <property type="component" value="Chromosome"/>
</dbReference>
<accession>A0A856M723</accession>
<dbReference type="PANTHER" id="PTHR30250:SF10">
    <property type="entry name" value="LIPOPOLYSACCHARIDE BIOSYNTHESIS PROTEIN WZXC"/>
    <property type="match status" value="1"/>
</dbReference>
<keyword evidence="9" id="KW-1185">Reference proteome</keyword>
<dbReference type="PANTHER" id="PTHR30250">
    <property type="entry name" value="PST FAMILY PREDICTED COLANIC ACID TRANSPORTER"/>
    <property type="match status" value="1"/>
</dbReference>
<feature type="transmembrane region" description="Helical" evidence="7">
    <location>
        <begin position="324"/>
        <end position="351"/>
    </location>
</feature>
<sequence>MTSLKKLAIRGAIWTIIGFGGIQILRFGNNLILTRLLQPEIFGLMALVTTLRVGLELFSDVGIAQNIINSKRGDEPAFLNTAWTIQVIRGVVIWIVCLLVSFPMANFYNDQRLVWLIPISLLYAIFDGFSCTSQHTLHRRMELGKLAVYDLLLQASFLSTLCILVWRYPTVWSLAVGMVIGAIYKLVSSYWLIPKYSNRFAWEPEAVKEILSFGKWMFIASGLMFAAEQSDRLVLGKILSLEMLGVYTVAYTLASIPREVIKQLSYKVIFPTISQQADLPRSSLQAKIIRQRWVILIGCAIGLASLVTVGDLIITVLYDKRYAAATWMMPILCSGIWFSLLFYTISPALLAISKPLYSAQSNFARFGIITLGVPLAYYSFGELGAIIVIALSDLPLYIVNLYGLWQEKLTCFAQDIQTTAFFIAILALFLVIRNYLGFGLPIKTLLGSHL</sequence>
<dbReference type="RefSeq" id="WP_169263091.1">
    <property type="nucleotide sequence ID" value="NZ_CAWOXK010000001.1"/>
</dbReference>
<evidence type="ECO:0000313" key="8">
    <source>
        <dbReference type="EMBL" id="QDL06935.1"/>
    </source>
</evidence>
<dbReference type="KEGG" id="bsen:DP114_02565"/>
<feature type="transmembrane region" description="Helical" evidence="7">
    <location>
        <begin position="7"/>
        <end position="29"/>
    </location>
</feature>
<proteinExistence type="inferred from homology"/>
<keyword evidence="5 7" id="KW-1133">Transmembrane helix</keyword>
<dbReference type="InterPro" id="IPR050833">
    <property type="entry name" value="Poly_Biosynth_Transport"/>
</dbReference>
<name>A0A856M723_9CYAN</name>
<reference evidence="8 9" key="1">
    <citation type="submission" date="2018-06" db="EMBL/GenBank/DDBJ databases">
        <title>Comparative genomics of Brasilonema spp. strains.</title>
        <authorList>
            <person name="Alvarenga D.O."/>
            <person name="Fiore M.F."/>
            <person name="Varani A.M."/>
        </authorList>
    </citation>
    <scope>NUCLEOTIDE SEQUENCE [LARGE SCALE GENOMIC DNA]</scope>
    <source>
        <strain evidence="8 9">CENA114</strain>
    </source>
</reference>
<organism evidence="8 9">
    <name type="scientific">Brasilonema sennae CENA114</name>
    <dbReference type="NCBI Taxonomy" id="415709"/>
    <lineage>
        <taxon>Bacteria</taxon>
        <taxon>Bacillati</taxon>
        <taxon>Cyanobacteriota</taxon>
        <taxon>Cyanophyceae</taxon>
        <taxon>Nostocales</taxon>
        <taxon>Scytonemataceae</taxon>
        <taxon>Brasilonema</taxon>
        <taxon>Bromeliae group (in: Brasilonema)</taxon>
    </lineage>
</organism>
<feature type="transmembrane region" description="Helical" evidence="7">
    <location>
        <begin position="146"/>
        <end position="166"/>
    </location>
</feature>
<comment type="subcellular location">
    <subcellularLocation>
        <location evidence="1">Cell membrane</location>
        <topology evidence="1">Multi-pass membrane protein</topology>
    </subcellularLocation>
</comment>
<dbReference type="AlphaFoldDB" id="A0A856M723"/>